<dbReference type="SMART" id="SM00194">
    <property type="entry name" value="PTPc"/>
    <property type="match status" value="1"/>
</dbReference>
<dbReference type="Proteomes" id="UP000492821">
    <property type="component" value="Unassembled WGS sequence"/>
</dbReference>
<dbReference type="PRINTS" id="PR00700">
    <property type="entry name" value="PRTYPHPHTASE"/>
</dbReference>
<dbReference type="PROSITE" id="PS50056">
    <property type="entry name" value="TYR_PHOSPHATASE_2"/>
    <property type="match status" value="1"/>
</dbReference>
<evidence type="ECO:0000313" key="5">
    <source>
        <dbReference type="WBParaSite" id="Pan_g10236.t1"/>
    </source>
</evidence>
<evidence type="ECO:0000313" key="4">
    <source>
        <dbReference type="Proteomes" id="UP000492821"/>
    </source>
</evidence>
<feature type="compositionally biased region" description="Low complexity" evidence="1">
    <location>
        <begin position="10"/>
        <end position="23"/>
    </location>
</feature>
<name>A0A7E4ULL9_PANRE</name>
<dbReference type="Pfam" id="PF00102">
    <property type="entry name" value="Y_phosphatase"/>
    <property type="match status" value="2"/>
</dbReference>
<reference evidence="4" key="1">
    <citation type="journal article" date="2013" name="Genetics">
        <title>The draft genome and transcriptome of Panagrellus redivivus are shaped by the harsh demands of a free-living lifestyle.</title>
        <authorList>
            <person name="Srinivasan J."/>
            <person name="Dillman A.R."/>
            <person name="Macchietto M.G."/>
            <person name="Heikkinen L."/>
            <person name="Lakso M."/>
            <person name="Fracchia K.M."/>
            <person name="Antoshechkin I."/>
            <person name="Mortazavi A."/>
            <person name="Wong G."/>
            <person name="Sternberg P.W."/>
        </authorList>
    </citation>
    <scope>NUCLEOTIDE SEQUENCE [LARGE SCALE GENOMIC DNA]</scope>
    <source>
        <strain evidence="4">MT8872</strain>
    </source>
</reference>
<accession>A0A7E4ULL9</accession>
<dbReference type="InterPro" id="IPR016130">
    <property type="entry name" value="Tyr_Pase_AS"/>
</dbReference>
<dbReference type="FunFam" id="3.90.190.10:FF:000062">
    <property type="entry name" value="Receptor-type tyrosine-protein phosphatase kappa"/>
    <property type="match status" value="1"/>
</dbReference>
<feature type="compositionally biased region" description="Basic and acidic residues" evidence="1">
    <location>
        <begin position="61"/>
        <end position="77"/>
    </location>
</feature>
<evidence type="ECO:0000259" key="3">
    <source>
        <dbReference type="PROSITE" id="PS50056"/>
    </source>
</evidence>
<dbReference type="InterPro" id="IPR000242">
    <property type="entry name" value="PTP_cat"/>
</dbReference>
<organism evidence="4 5">
    <name type="scientific">Panagrellus redivivus</name>
    <name type="common">Microworm</name>
    <dbReference type="NCBI Taxonomy" id="6233"/>
    <lineage>
        <taxon>Eukaryota</taxon>
        <taxon>Metazoa</taxon>
        <taxon>Ecdysozoa</taxon>
        <taxon>Nematoda</taxon>
        <taxon>Chromadorea</taxon>
        <taxon>Rhabditida</taxon>
        <taxon>Tylenchina</taxon>
        <taxon>Panagrolaimomorpha</taxon>
        <taxon>Panagrolaimoidea</taxon>
        <taxon>Panagrolaimidae</taxon>
        <taxon>Panagrellus</taxon>
    </lineage>
</organism>
<dbReference type="GO" id="GO:0004725">
    <property type="term" value="F:protein tyrosine phosphatase activity"/>
    <property type="evidence" value="ECO:0007669"/>
    <property type="project" value="InterPro"/>
</dbReference>
<dbReference type="WBParaSite" id="Pan_g10236.t1">
    <property type="protein sequence ID" value="Pan_g10236.t1"/>
    <property type="gene ID" value="Pan_g10236"/>
</dbReference>
<feature type="domain" description="Tyrosine specific protein phosphatases" evidence="3">
    <location>
        <begin position="323"/>
        <end position="399"/>
    </location>
</feature>
<dbReference type="InterPro" id="IPR003595">
    <property type="entry name" value="Tyr_Pase_cat"/>
</dbReference>
<dbReference type="InterPro" id="IPR000387">
    <property type="entry name" value="Tyr_Pase_dom"/>
</dbReference>
<keyword evidence="4" id="KW-1185">Reference proteome</keyword>
<protein>
    <submittedName>
        <fullName evidence="5">Protein tyrosine phosphatase</fullName>
    </submittedName>
</protein>
<evidence type="ECO:0000256" key="1">
    <source>
        <dbReference type="SAM" id="MobiDB-lite"/>
    </source>
</evidence>
<dbReference type="PANTHER" id="PTHR19134:SF561">
    <property type="entry name" value="PROTEIN TYROSINE PHOSPHATASE 36E, ISOFORM A"/>
    <property type="match status" value="1"/>
</dbReference>
<feature type="region of interest" description="Disordered" evidence="1">
    <location>
        <begin position="53"/>
        <end position="91"/>
    </location>
</feature>
<evidence type="ECO:0000259" key="2">
    <source>
        <dbReference type="PROSITE" id="PS50055"/>
    </source>
</evidence>
<dbReference type="InterPro" id="IPR050348">
    <property type="entry name" value="Protein-Tyr_Phosphatase"/>
</dbReference>
<dbReference type="PROSITE" id="PS50055">
    <property type="entry name" value="TYR_PHOSPHATASE_PTP"/>
    <property type="match status" value="2"/>
</dbReference>
<reference evidence="5" key="2">
    <citation type="submission" date="2020-10" db="UniProtKB">
        <authorList>
            <consortium name="WormBaseParasite"/>
        </authorList>
    </citation>
    <scope>IDENTIFICATION</scope>
</reference>
<dbReference type="PROSITE" id="PS00383">
    <property type="entry name" value="TYR_PHOSPHATASE_1"/>
    <property type="match status" value="1"/>
</dbReference>
<feature type="region of interest" description="Disordered" evidence="1">
    <location>
        <begin position="1"/>
        <end position="23"/>
    </location>
</feature>
<dbReference type="SMART" id="SM00404">
    <property type="entry name" value="PTPc_motif"/>
    <property type="match status" value="1"/>
</dbReference>
<proteinExistence type="predicted"/>
<dbReference type="CDD" id="cd00047">
    <property type="entry name" value="PTPc"/>
    <property type="match status" value="1"/>
</dbReference>
<dbReference type="AlphaFoldDB" id="A0A7E4ULL9"/>
<sequence>MAAEHSLLTVPGTSVPSSTGSSRRMSFTALNNFRRKSISELSVVLDIMRGIDGPSSSLASHPERSESPTPSGHERRSPTPPGVVSGGVPGRRHRRRGAIWKTMNPHHIQKHFVLVQEEKAMQSAPTAPIDATKFVAYVTERRKKRILFKGEYLVILRSIDPLRCQCNVASSQGDRNQYPDTLPYDHSRVILSMKEDDENSHYINASYVPSWLREKAYVVTQAVKSKAACAEFWRMIYELRTTTIVMLTKVFDFMRVMCLQYWPSGLFRFGDIIVETLETKTYAHFVIRTLRLRHANEGEGSEGRIVKHFHFTEWELNSFPYISAFIELRRRVRQWTDAYPVDAPIVVHCSNGAGRSGAYLALDANLDLLKRTGQIDVFEYAKTMVQARPNLIDSVDQYMFIYEALSEAVLCNIGPIAMHELKNRSSMYLARRDRQKMEAQDSHENKLLFMLTPILRIGDCAGGHRMENRGKNRDVMVVPPDHARPYLQTLHGESKDYTYINAVEVDGFTRKGEFIVTEWPKQQTIDSFWTLIFDHACHTVVNLTNQQNSKMYPTFIHNKGKQNYGPFVVEVLNYQQYPGMTSHMVKIQKRLFCLFG</sequence>
<dbReference type="Gene3D" id="3.90.190.10">
    <property type="entry name" value="Protein tyrosine phosphatase superfamily"/>
    <property type="match status" value="2"/>
</dbReference>
<feature type="domain" description="Tyrosine-protein phosphatase" evidence="2">
    <location>
        <begin position="174"/>
        <end position="408"/>
    </location>
</feature>
<dbReference type="InterPro" id="IPR029021">
    <property type="entry name" value="Prot-tyrosine_phosphatase-like"/>
</dbReference>
<dbReference type="PANTHER" id="PTHR19134">
    <property type="entry name" value="RECEPTOR-TYPE TYROSINE-PROTEIN PHOSPHATASE"/>
    <property type="match status" value="1"/>
</dbReference>
<dbReference type="SUPFAM" id="SSF52799">
    <property type="entry name" value="(Phosphotyrosine protein) phosphatases II"/>
    <property type="match status" value="2"/>
</dbReference>
<feature type="domain" description="Tyrosine-protein phosphatase" evidence="2">
    <location>
        <begin position="441"/>
        <end position="589"/>
    </location>
</feature>